<dbReference type="InterPro" id="IPR054579">
    <property type="entry name" value="GCE-like_dom"/>
</dbReference>
<dbReference type="InterPro" id="IPR029058">
    <property type="entry name" value="AB_hydrolase_fold"/>
</dbReference>
<protein>
    <recommendedName>
        <fullName evidence="9">(4-O-methyl)-D-glucuronate--lignin esterase</fullName>
        <ecNumber evidence="9">3.1.1.117</ecNumber>
    </recommendedName>
</protein>
<evidence type="ECO:0000256" key="7">
    <source>
        <dbReference type="ARBA" id="ARBA00023185"/>
    </source>
</evidence>
<comment type="similarity">
    <text evidence="2">Belongs to the carbohydrate esterase 15 (CE15) family.</text>
</comment>
<accession>A0ABQ0LC13</accession>
<dbReference type="EC" id="3.1.1.117" evidence="9"/>
<dbReference type="InterPro" id="IPR000254">
    <property type="entry name" value="CBD"/>
</dbReference>
<dbReference type="Gene3D" id="3.40.50.1820">
    <property type="entry name" value="alpha/beta hydrolase"/>
    <property type="match status" value="1"/>
</dbReference>
<keyword evidence="7" id="KW-0439">Lignin degradation</keyword>
<evidence type="ECO:0000256" key="3">
    <source>
        <dbReference type="ARBA" id="ARBA00022487"/>
    </source>
</evidence>
<evidence type="ECO:0000256" key="6">
    <source>
        <dbReference type="ARBA" id="ARBA00022801"/>
    </source>
</evidence>
<evidence type="ECO:0000256" key="9">
    <source>
        <dbReference type="ARBA" id="ARBA00026105"/>
    </source>
</evidence>
<evidence type="ECO:0000256" key="10">
    <source>
        <dbReference type="SAM" id="MobiDB-lite"/>
    </source>
</evidence>
<organism evidence="13 14">
    <name type="scientific">Mycena chlorophos</name>
    <name type="common">Agaric fungus</name>
    <name type="synonym">Agaricus chlorophos</name>
    <dbReference type="NCBI Taxonomy" id="658473"/>
    <lineage>
        <taxon>Eukaryota</taxon>
        <taxon>Fungi</taxon>
        <taxon>Dikarya</taxon>
        <taxon>Basidiomycota</taxon>
        <taxon>Agaricomycotina</taxon>
        <taxon>Agaricomycetes</taxon>
        <taxon>Agaricomycetidae</taxon>
        <taxon>Agaricales</taxon>
        <taxon>Marasmiineae</taxon>
        <taxon>Mycenaceae</taxon>
        <taxon>Mycena</taxon>
    </lineage>
</organism>
<evidence type="ECO:0000313" key="13">
    <source>
        <dbReference type="EMBL" id="GAT48670.1"/>
    </source>
</evidence>
<dbReference type="Pfam" id="PF22244">
    <property type="entry name" value="GCE_fung"/>
    <property type="match status" value="1"/>
</dbReference>
<feature type="region of interest" description="Disordered" evidence="10">
    <location>
        <begin position="505"/>
        <end position="528"/>
    </location>
</feature>
<evidence type="ECO:0000256" key="4">
    <source>
        <dbReference type="ARBA" id="ARBA00022525"/>
    </source>
</evidence>
<dbReference type="Proteomes" id="UP000815677">
    <property type="component" value="Unassembled WGS sequence"/>
</dbReference>
<evidence type="ECO:0000256" key="5">
    <source>
        <dbReference type="ARBA" id="ARBA00022729"/>
    </source>
</evidence>
<dbReference type="SUPFAM" id="SSF53474">
    <property type="entry name" value="alpha/beta-Hydrolases"/>
    <property type="match status" value="1"/>
</dbReference>
<evidence type="ECO:0000313" key="14">
    <source>
        <dbReference type="Proteomes" id="UP000815677"/>
    </source>
</evidence>
<evidence type="ECO:0000256" key="2">
    <source>
        <dbReference type="ARBA" id="ARBA00010092"/>
    </source>
</evidence>
<evidence type="ECO:0000259" key="11">
    <source>
        <dbReference type="Pfam" id="PF00734"/>
    </source>
</evidence>
<comment type="catalytic activity">
    <reaction evidence="8">
        <text>a 4-O-methyl-alpha-D-glucuronosyl ester derivative + H2O = 4-O-methyl-alpha-D-glucuronate derivative + an alcohol + H(+)</text>
        <dbReference type="Rhea" id="RHEA:67452"/>
        <dbReference type="ChEBI" id="CHEBI:15377"/>
        <dbReference type="ChEBI" id="CHEBI:15378"/>
        <dbReference type="ChEBI" id="CHEBI:30879"/>
        <dbReference type="ChEBI" id="CHEBI:171667"/>
        <dbReference type="ChEBI" id="CHEBI:171668"/>
        <dbReference type="EC" id="3.1.1.117"/>
    </reaction>
    <physiologicalReaction direction="left-to-right" evidence="8">
        <dbReference type="Rhea" id="RHEA:67453"/>
    </physiologicalReaction>
</comment>
<evidence type="ECO:0000259" key="12">
    <source>
        <dbReference type="Pfam" id="PF22244"/>
    </source>
</evidence>
<evidence type="ECO:0000256" key="8">
    <source>
        <dbReference type="ARBA" id="ARBA00024511"/>
    </source>
</evidence>
<dbReference type="EMBL" id="DF844804">
    <property type="protein sequence ID" value="GAT48670.1"/>
    <property type="molecule type" value="Genomic_DNA"/>
</dbReference>
<gene>
    <name evidence="13" type="ORF">MCHLO_06049</name>
</gene>
<dbReference type="Pfam" id="PF00734">
    <property type="entry name" value="CBM_1"/>
    <property type="match status" value="1"/>
</dbReference>
<feature type="domain" description="4-O-methyl-glucuronoyl methylesterase-like" evidence="12">
    <location>
        <begin position="192"/>
        <end position="427"/>
    </location>
</feature>
<keyword evidence="6" id="KW-0378">Hydrolase</keyword>
<feature type="domain" description="CBM1" evidence="11">
    <location>
        <begin position="534"/>
        <end position="548"/>
    </location>
</feature>
<name>A0ABQ0LC13_MYCCL</name>
<keyword evidence="5" id="KW-0732">Signal</keyword>
<proteinExistence type="inferred from homology"/>
<comment type="subcellular location">
    <subcellularLocation>
        <location evidence="1">Secreted</location>
    </subcellularLocation>
</comment>
<keyword evidence="4" id="KW-0964">Secreted</keyword>
<evidence type="ECO:0000256" key="1">
    <source>
        <dbReference type="ARBA" id="ARBA00004613"/>
    </source>
</evidence>
<keyword evidence="14" id="KW-1185">Reference proteome</keyword>
<keyword evidence="3" id="KW-0719">Serine esterase</keyword>
<reference evidence="13" key="1">
    <citation type="submission" date="2014-09" db="EMBL/GenBank/DDBJ databases">
        <title>Genome sequence of the luminous mushroom Mycena chlorophos for searching fungal bioluminescence genes.</title>
        <authorList>
            <person name="Tanaka Y."/>
            <person name="Kasuga D."/>
            <person name="Oba Y."/>
            <person name="Hase S."/>
            <person name="Sato K."/>
            <person name="Oba Y."/>
            <person name="Sakakibara Y."/>
        </authorList>
    </citation>
    <scope>NUCLEOTIDE SEQUENCE</scope>
</reference>
<sequence length="574" mass="61394">MFKLGGLDLRHIRETDNALPSWPPERGAHSEFEVAAGAKMRTWEPAVKLGPSIRTLLMLTSTWLAPDFHLCCRSTAAGRVRPPDPSFLDEDRMHPTEDANVDWQYRLGIRRGRLVMVMAQCPTIPNLSAYNVTSLPNPFTFLSGAPVVTTADWACKQAEISTLLQQNELGAMPADPQSVTASFSASSKTLTITVSDQGKTLTFAPTITYPSGGSSTGGPYPAIIGMGGISIPQPSGVAVINFDNSGMAEQNDATSRGQGLFFQLYGTNSTAGAMMAWAWGVRRIMDALTITPSTGIDVTRVAVSGCSRDGKGALVAGAFEPRIVLTIPQESGSGGTDTWRISDWLLAGGLDTQTASEIIQENVWFSTAFNQFATSSVDRLPFDHHQLIGLVAPRGFFAIDNLGYDWLGPQSSYGALVAARTIWTTLGAQANMGFSQSANHSHCVFPSSQQADLNAFIGKFLLRQSTNTNIAETAGSYTFPVPNSMWAPWTPPASLVSSNGTTSTTSVSSSSTALSSSTTTSTTTSSTPSGVVAHWNQCGGIGYNGPTSERNIQFVIVRKFLIFVPSLYCALYLY</sequence>